<proteinExistence type="predicted"/>
<name>A0A812RI00_9DINO</name>
<protein>
    <submittedName>
        <fullName evidence="1">Uncharacterized protein</fullName>
    </submittedName>
</protein>
<dbReference type="EMBL" id="CAJNDS010002345">
    <property type="protein sequence ID" value="CAE7442955.1"/>
    <property type="molecule type" value="Genomic_DNA"/>
</dbReference>
<sequence length="133" mass="14108">MVISTCIPLRAHRLDLLHWLTKLGAGVEMTTETGQLAGARIAPLPGNHVAWWHAEFDMCAEDAGMLVSLMLGHAMQRANLVGLEAGMPLRARFTEASRQGCLGPPHPAGKAAPAPAPVRLAARSPAPSCNQVF</sequence>
<gene>
    <name evidence="1" type="ORF">SNAT2548_LOCUS24090</name>
</gene>
<dbReference type="AlphaFoldDB" id="A0A812RI00"/>
<dbReference type="Proteomes" id="UP000604046">
    <property type="component" value="Unassembled WGS sequence"/>
</dbReference>
<accession>A0A812RI00</accession>
<organism evidence="1 2">
    <name type="scientific">Symbiodinium natans</name>
    <dbReference type="NCBI Taxonomy" id="878477"/>
    <lineage>
        <taxon>Eukaryota</taxon>
        <taxon>Sar</taxon>
        <taxon>Alveolata</taxon>
        <taxon>Dinophyceae</taxon>
        <taxon>Suessiales</taxon>
        <taxon>Symbiodiniaceae</taxon>
        <taxon>Symbiodinium</taxon>
    </lineage>
</organism>
<reference evidence="1" key="1">
    <citation type="submission" date="2021-02" db="EMBL/GenBank/DDBJ databases">
        <authorList>
            <person name="Dougan E. K."/>
            <person name="Rhodes N."/>
            <person name="Thang M."/>
            <person name="Chan C."/>
        </authorList>
    </citation>
    <scope>NUCLEOTIDE SEQUENCE</scope>
</reference>
<comment type="caution">
    <text evidence="1">The sequence shown here is derived from an EMBL/GenBank/DDBJ whole genome shotgun (WGS) entry which is preliminary data.</text>
</comment>
<evidence type="ECO:0000313" key="2">
    <source>
        <dbReference type="Proteomes" id="UP000604046"/>
    </source>
</evidence>
<keyword evidence="2" id="KW-1185">Reference proteome</keyword>
<evidence type="ECO:0000313" key="1">
    <source>
        <dbReference type="EMBL" id="CAE7442955.1"/>
    </source>
</evidence>